<dbReference type="HOGENOM" id="CLU_104595_1_1_5"/>
<dbReference type="InterPro" id="IPR007922">
    <property type="entry name" value="DciA-like"/>
</dbReference>
<dbReference type="KEGG" id="pgv:SL003B_3365"/>
<evidence type="ECO:0000313" key="1">
    <source>
        <dbReference type="EMBL" id="ADZ71787.1"/>
    </source>
</evidence>
<sequence length="178" mass="19851">MSSERTSRPAFVPQSQPLADLIGKAMEPACRKRGFATADLIACWPDIVGDRYGERVQPDRMIWPRPQERYGSLVPEPATLVVHTDGATALLLSHEIAQVIERINTYFGWAAVARIRIVQKPVIVRRRKGPAPLRALTDSERRRLQGRLEGVEHDGLRQALENLGTQVIARCGAGPRKD</sequence>
<dbReference type="AlphaFoldDB" id="F2IZ64"/>
<dbReference type="Proteomes" id="UP000008130">
    <property type="component" value="Chromosome"/>
</dbReference>
<dbReference type="PIRSF" id="PIRSF032064">
    <property type="entry name" value="UCP032064"/>
    <property type="match status" value="1"/>
</dbReference>
<name>F2IZ64_POLGS</name>
<dbReference type="eggNOG" id="COG5389">
    <property type="taxonomic scope" value="Bacteria"/>
</dbReference>
<gene>
    <name evidence="1" type="ordered locus">SL003B_3365</name>
</gene>
<dbReference type="Pfam" id="PF05258">
    <property type="entry name" value="DciA"/>
    <property type="match status" value="1"/>
</dbReference>
<protein>
    <submittedName>
        <fullName evidence="1">Hypothetical Cytosolic Protein</fullName>
    </submittedName>
</protein>
<keyword evidence="2" id="KW-1185">Reference proteome</keyword>
<dbReference type="EMBL" id="CP002568">
    <property type="protein sequence ID" value="ADZ71787.1"/>
    <property type="molecule type" value="Genomic_DNA"/>
</dbReference>
<organism evidence="1 2">
    <name type="scientific">Polymorphum gilvum (strain LMG 25793 / CGMCC 1.9160 / SL003B-26A1)</name>
    <dbReference type="NCBI Taxonomy" id="991905"/>
    <lineage>
        <taxon>Bacteria</taxon>
        <taxon>Pseudomonadati</taxon>
        <taxon>Pseudomonadota</taxon>
        <taxon>Alphaproteobacteria</taxon>
        <taxon>Rhodobacterales</taxon>
        <taxon>Paracoccaceae</taxon>
        <taxon>Polymorphum</taxon>
    </lineage>
</organism>
<proteinExistence type="predicted"/>
<evidence type="ECO:0000313" key="2">
    <source>
        <dbReference type="Proteomes" id="UP000008130"/>
    </source>
</evidence>
<accession>F2IZ64</accession>
<dbReference type="PATRIC" id="fig|991905.3.peg.3468"/>
<dbReference type="STRING" id="991905.SL003B_3365"/>
<dbReference type="InterPro" id="IPR010593">
    <property type="entry name" value="DUF1159"/>
</dbReference>
<reference evidence="1 2" key="1">
    <citation type="journal article" date="2011" name="J. Bacteriol.">
        <title>Complete genome sequence of Polymorphum gilvum SL003B-26A1T, a crude oil-degrading bacterium from oil-polluted saline soil.</title>
        <authorList>
            <person name="Li S.G."/>
            <person name="Tang Y.Q."/>
            <person name="Nie Y."/>
            <person name="Cai M."/>
            <person name="Wu X.L."/>
        </authorList>
    </citation>
    <scope>NUCLEOTIDE SEQUENCE [LARGE SCALE GENOMIC DNA]</scope>
    <source>
        <strain evidence="2">LMG 25793 / CGMCC 1.9160 / SL003B-26A1</strain>
    </source>
</reference>
<dbReference type="OrthoDB" id="7160947at2"/>
<dbReference type="RefSeq" id="WP_013654096.1">
    <property type="nucleotide sequence ID" value="NC_015259.1"/>
</dbReference>